<dbReference type="STRING" id="1265313.HRUBRA_00690"/>
<gene>
    <name evidence="1" type="ORF">HRUBRA_00690</name>
</gene>
<evidence type="ECO:0000313" key="2">
    <source>
        <dbReference type="Proteomes" id="UP000029640"/>
    </source>
</evidence>
<sequence length="191" mass="20784">MRAGNDDEGLRVYRSPGARDAIRASDAMMLEPVQLWLAADDEGLTDEQGRELGERFYATLYTALADDYRMVEEAGPETLRFEVALTSAEAADVKRDLITKAVAPARILSTAASKISGEPMFQGSATIEAKLSDASTGEVWVASIDRRVGGNAINTETLQSWGDVYNIMDLWAAAIRYKLCSARAAKTCEKP</sequence>
<dbReference type="eggNOG" id="ENOG5032EDN">
    <property type="taxonomic scope" value="Bacteria"/>
</dbReference>
<reference evidence="1 2" key="1">
    <citation type="journal article" date="2014" name="Genome Announc.">
        <title>Genome Sequence of Gammaproteobacterial Pseudohaliea rubra Type Strain DSM 19751, Isolated from Coastal Seawater of the Mediterranean Sea.</title>
        <authorList>
            <person name="Spring S."/>
            <person name="Fiebig A."/>
            <person name="Riedel T."/>
            <person name="Goker M."/>
            <person name="Klenk H.P."/>
        </authorList>
    </citation>
    <scope>NUCLEOTIDE SEQUENCE [LARGE SCALE GENOMIC DNA]</scope>
    <source>
        <strain evidence="1 2">DSM 19751</strain>
    </source>
</reference>
<protein>
    <submittedName>
        <fullName evidence="1">Putative lipoprotein</fullName>
    </submittedName>
</protein>
<keyword evidence="2" id="KW-1185">Reference proteome</keyword>
<dbReference type="Pfam" id="PF11769">
    <property type="entry name" value="DUF3313"/>
    <property type="match status" value="1"/>
</dbReference>
<dbReference type="HOGENOM" id="CLU_088489_1_0_6"/>
<dbReference type="EMBL" id="AUVB01000021">
    <property type="protein sequence ID" value="KGE04665.1"/>
    <property type="molecule type" value="Genomic_DNA"/>
</dbReference>
<keyword evidence="1" id="KW-0449">Lipoprotein</keyword>
<dbReference type="Proteomes" id="UP000029640">
    <property type="component" value="Unassembled WGS sequence"/>
</dbReference>
<dbReference type="InterPro" id="IPR021747">
    <property type="entry name" value="DUF3313"/>
</dbReference>
<organism evidence="1 2">
    <name type="scientific">Pseudohaliea rubra DSM 19751</name>
    <dbReference type="NCBI Taxonomy" id="1265313"/>
    <lineage>
        <taxon>Bacteria</taxon>
        <taxon>Pseudomonadati</taxon>
        <taxon>Pseudomonadota</taxon>
        <taxon>Gammaproteobacteria</taxon>
        <taxon>Cellvibrionales</taxon>
        <taxon>Halieaceae</taxon>
        <taxon>Pseudohaliea</taxon>
    </lineage>
</organism>
<comment type="caution">
    <text evidence="1">The sequence shown here is derived from an EMBL/GenBank/DDBJ whole genome shotgun (WGS) entry which is preliminary data.</text>
</comment>
<proteinExistence type="predicted"/>
<evidence type="ECO:0000313" key="1">
    <source>
        <dbReference type="EMBL" id="KGE04665.1"/>
    </source>
</evidence>
<dbReference type="AlphaFoldDB" id="A0A095VTI1"/>
<accession>A0A095VTI1</accession>
<name>A0A095VTI1_9GAMM</name>